<dbReference type="Proteomes" id="UP000659630">
    <property type="component" value="Unassembled WGS sequence"/>
</dbReference>
<gene>
    <name evidence="2" type="ORF">H8S23_07230</name>
</gene>
<feature type="transmembrane region" description="Helical" evidence="1">
    <location>
        <begin position="386"/>
        <end position="405"/>
    </location>
</feature>
<sequence>MLPETLQQWLEQALAQLRCRRAEASVRAELEAHLSEQYGALLARGLPAEEAAAAAAREMGDPVLVGGGLDRVHRPRPAWGQVAAVGALLLAGALLRCAVDREAAGAAVNSAAAWLVVPKGFWGVLLAVAPALLLLVLAARFFDITLLERHTGKLYAVFCVLAVVCFTAGARVGGRFYYGAPLALLFLPLYAALLYRQRGKGIQGLLTGCFGAAPGLAVCLLTPHLEMTVLLGLCCLAVCLWCCAKNWFGLGARASAAAVLAGAALAAVALGILILNGGTLQYYFGRLQAAMDPASDPMGRGYLPLYVDLMHRASVPLGQGLDPAALAAGDVQYPAGFVFSSVFVRDGYQLSYLAWRLGVLPAALLALAVTAVLALLWRAALRTHNALGRMLGIGCAALLSGQYALNLLLNCGLPVSGGFLAFAGSGGAMLCAQALLAGLMLSAFRLDPVVGDPALRRPAVPAPPLPEGARVAYRDGVLSIRFRR</sequence>
<dbReference type="EMBL" id="JACONZ010000002">
    <property type="protein sequence ID" value="MBC5581298.1"/>
    <property type="molecule type" value="Genomic_DNA"/>
</dbReference>
<keyword evidence="3" id="KW-1185">Reference proteome</keyword>
<dbReference type="AlphaFoldDB" id="A0A923I6P3"/>
<reference evidence="2" key="1">
    <citation type="submission" date="2020-08" db="EMBL/GenBank/DDBJ databases">
        <title>Genome public.</title>
        <authorList>
            <person name="Liu C."/>
            <person name="Sun Q."/>
        </authorList>
    </citation>
    <scope>NUCLEOTIDE SEQUENCE</scope>
    <source>
        <strain evidence="2">BX8</strain>
    </source>
</reference>
<comment type="caution">
    <text evidence="2">The sequence shown here is derived from an EMBL/GenBank/DDBJ whole genome shotgun (WGS) entry which is preliminary data.</text>
</comment>
<feature type="transmembrane region" description="Helical" evidence="1">
    <location>
        <begin position="154"/>
        <end position="170"/>
    </location>
</feature>
<dbReference type="NCBIfam" id="NF038403">
    <property type="entry name" value="perm_prefix_1"/>
    <property type="match status" value="1"/>
</dbReference>
<keyword evidence="1" id="KW-0472">Membrane</keyword>
<organism evidence="2 3">
    <name type="scientific">Anaerofilum hominis</name>
    <dbReference type="NCBI Taxonomy" id="2763016"/>
    <lineage>
        <taxon>Bacteria</taxon>
        <taxon>Bacillati</taxon>
        <taxon>Bacillota</taxon>
        <taxon>Clostridia</taxon>
        <taxon>Eubacteriales</taxon>
        <taxon>Oscillospiraceae</taxon>
        <taxon>Anaerofilum</taxon>
    </lineage>
</organism>
<feature type="transmembrane region" description="Helical" evidence="1">
    <location>
        <begin position="176"/>
        <end position="195"/>
    </location>
</feature>
<feature type="transmembrane region" description="Helical" evidence="1">
    <location>
        <begin position="255"/>
        <end position="275"/>
    </location>
</feature>
<feature type="transmembrane region" description="Helical" evidence="1">
    <location>
        <begin position="353"/>
        <end position="377"/>
    </location>
</feature>
<feature type="transmembrane region" description="Helical" evidence="1">
    <location>
        <begin position="202"/>
        <end position="223"/>
    </location>
</feature>
<dbReference type="RefSeq" id="WP_186887658.1">
    <property type="nucleotide sequence ID" value="NZ_JACONZ010000002.1"/>
</dbReference>
<evidence type="ECO:0000313" key="2">
    <source>
        <dbReference type="EMBL" id="MBC5581298.1"/>
    </source>
</evidence>
<dbReference type="InterPro" id="IPR047928">
    <property type="entry name" value="Perm_prefix_1"/>
</dbReference>
<feature type="transmembrane region" description="Helical" evidence="1">
    <location>
        <begin position="120"/>
        <end position="142"/>
    </location>
</feature>
<evidence type="ECO:0000256" key="1">
    <source>
        <dbReference type="SAM" id="Phobius"/>
    </source>
</evidence>
<evidence type="ECO:0008006" key="4">
    <source>
        <dbReference type="Google" id="ProtNLM"/>
    </source>
</evidence>
<accession>A0A923I6P3</accession>
<keyword evidence="1" id="KW-1133">Transmembrane helix</keyword>
<proteinExistence type="predicted"/>
<feature type="transmembrane region" description="Helical" evidence="1">
    <location>
        <begin position="417"/>
        <end position="441"/>
    </location>
</feature>
<name>A0A923I6P3_9FIRM</name>
<feature type="transmembrane region" description="Helical" evidence="1">
    <location>
        <begin position="229"/>
        <end position="248"/>
    </location>
</feature>
<protein>
    <recommendedName>
        <fullName evidence="4">FtsW/RodA/SpoVE family cell cycle protein</fullName>
    </recommendedName>
</protein>
<evidence type="ECO:0000313" key="3">
    <source>
        <dbReference type="Proteomes" id="UP000659630"/>
    </source>
</evidence>
<keyword evidence="1" id="KW-0812">Transmembrane</keyword>